<accession>A0A143PSH3</accession>
<evidence type="ECO:0000313" key="3">
    <source>
        <dbReference type="EMBL" id="AMY11108.1"/>
    </source>
</evidence>
<protein>
    <recommendedName>
        <fullName evidence="2">3-keto-alpha-glucoside-1,2-lyase/3-keto-2-hydroxy-glucal hydratase domain-containing protein</fullName>
    </recommendedName>
</protein>
<dbReference type="KEGG" id="abac:LuPra_04353"/>
<evidence type="ECO:0000256" key="1">
    <source>
        <dbReference type="SAM" id="SignalP"/>
    </source>
</evidence>
<evidence type="ECO:0000259" key="2">
    <source>
        <dbReference type="Pfam" id="PF06439"/>
    </source>
</evidence>
<proteinExistence type="predicted"/>
<reference evidence="4" key="2">
    <citation type="submission" date="2016-04" db="EMBL/GenBank/DDBJ databases">
        <title>First Complete Genome Sequence of a Subdivision 6 Acidobacterium.</title>
        <authorList>
            <person name="Huang S."/>
            <person name="Vieira S."/>
            <person name="Bunk B."/>
            <person name="Riedel T."/>
            <person name="Sproeer C."/>
            <person name="Overmann J."/>
        </authorList>
    </citation>
    <scope>NUCLEOTIDE SEQUENCE [LARGE SCALE GENOMIC DNA]</scope>
    <source>
        <strain evidence="4">DSM 100886 HEG_-6_39</strain>
    </source>
</reference>
<gene>
    <name evidence="3" type="ORF">LuPra_04353</name>
</gene>
<dbReference type="EMBL" id="CP015136">
    <property type="protein sequence ID" value="AMY11108.1"/>
    <property type="molecule type" value="Genomic_DNA"/>
</dbReference>
<dbReference type="RefSeq" id="WP_234800498.1">
    <property type="nucleotide sequence ID" value="NZ_CP015136.1"/>
</dbReference>
<keyword evidence="1" id="KW-0732">Signal</keyword>
<dbReference type="STRING" id="1855912.LuPra_04353"/>
<feature type="chain" id="PRO_5007511891" description="3-keto-alpha-glucoside-1,2-lyase/3-keto-2-hydroxy-glucal hydratase domain-containing protein" evidence="1">
    <location>
        <begin position="23"/>
        <end position="286"/>
    </location>
</feature>
<keyword evidence="4" id="KW-1185">Reference proteome</keyword>
<dbReference type="Proteomes" id="UP000076079">
    <property type="component" value="Chromosome"/>
</dbReference>
<organism evidence="3 4">
    <name type="scientific">Luteitalea pratensis</name>
    <dbReference type="NCBI Taxonomy" id="1855912"/>
    <lineage>
        <taxon>Bacteria</taxon>
        <taxon>Pseudomonadati</taxon>
        <taxon>Acidobacteriota</taxon>
        <taxon>Vicinamibacteria</taxon>
        <taxon>Vicinamibacterales</taxon>
        <taxon>Vicinamibacteraceae</taxon>
        <taxon>Luteitalea</taxon>
    </lineage>
</organism>
<feature type="domain" description="3-keto-alpha-glucoside-1,2-lyase/3-keto-2-hydroxy-glucal hydratase" evidence="2">
    <location>
        <begin position="29"/>
        <end position="255"/>
    </location>
</feature>
<name>A0A143PSH3_LUTPR</name>
<dbReference type="Gene3D" id="2.60.120.560">
    <property type="entry name" value="Exo-inulinase, domain 1"/>
    <property type="match status" value="1"/>
</dbReference>
<dbReference type="GO" id="GO:0016787">
    <property type="term" value="F:hydrolase activity"/>
    <property type="evidence" value="ECO:0007669"/>
    <property type="project" value="InterPro"/>
</dbReference>
<dbReference type="AlphaFoldDB" id="A0A143PSH3"/>
<dbReference type="InterPro" id="IPR010496">
    <property type="entry name" value="AL/BT2_dom"/>
</dbReference>
<evidence type="ECO:0000313" key="4">
    <source>
        <dbReference type="Proteomes" id="UP000076079"/>
    </source>
</evidence>
<dbReference type="Pfam" id="PF06439">
    <property type="entry name" value="3keto-disac_hyd"/>
    <property type="match status" value="1"/>
</dbReference>
<feature type="signal peptide" evidence="1">
    <location>
        <begin position="1"/>
        <end position="22"/>
    </location>
</feature>
<sequence precursor="true">MIQRFLLFALALASQVSSPASWQDAPATEWRTLFNGRDLDGWVVKLAHHDVGDNYGNTFRVENGAIAVRYDAYGDDFGARFGHLFYKEPFSYYVLALEYRIRGPQQKGGPSYARLNSGVMIHSQAPASILKDQDWPVSVEAQFLAGNQTTMNVCTPGTEIFMHGAMVKAHCTNSSSRRYVEDGEWVSVQVEVLGNEHVRHYVDRQLVLEYETPQIGGGVATGFDPKIKVDGTPLASGYLGLQAESQPVEFRNVRLLNLSGCGDTKSPAYRPYFAHRDDSRCTRPQR</sequence>
<reference evidence="3 4" key="1">
    <citation type="journal article" date="2016" name="Genome Announc.">
        <title>First Complete Genome Sequence of a Subdivision 6 Acidobacterium Strain.</title>
        <authorList>
            <person name="Huang S."/>
            <person name="Vieira S."/>
            <person name="Bunk B."/>
            <person name="Riedel T."/>
            <person name="Sproer C."/>
            <person name="Overmann J."/>
        </authorList>
    </citation>
    <scope>NUCLEOTIDE SEQUENCE [LARGE SCALE GENOMIC DNA]</scope>
    <source>
        <strain evidence="4">DSM 100886 HEG_-6_39</strain>
    </source>
</reference>